<feature type="compositionally biased region" description="Basic and acidic residues" evidence="1">
    <location>
        <begin position="702"/>
        <end position="717"/>
    </location>
</feature>
<feature type="compositionally biased region" description="Polar residues" evidence="1">
    <location>
        <begin position="34"/>
        <end position="48"/>
    </location>
</feature>
<proteinExistence type="predicted"/>
<feature type="compositionally biased region" description="Basic residues" evidence="1">
    <location>
        <begin position="8"/>
        <end position="24"/>
    </location>
</feature>
<keyword evidence="2" id="KW-1185">Reference proteome</keyword>
<reference evidence="2" key="1">
    <citation type="journal article" date="2013" name="Nat. Biotechnol.">
        <title>Draft genome sequence of chickpea (Cicer arietinum) provides a resource for trait improvement.</title>
        <authorList>
            <person name="Varshney R.K."/>
            <person name="Song C."/>
            <person name="Saxena R.K."/>
            <person name="Azam S."/>
            <person name="Yu S."/>
            <person name="Sharpe A.G."/>
            <person name="Cannon S."/>
            <person name="Baek J."/>
            <person name="Rosen B.D."/>
            <person name="Tar'an B."/>
            <person name="Millan T."/>
            <person name="Zhang X."/>
            <person name="Ramsay L.D."/>
            <person name="Iwata A."/>
            <person name="Wang Y."/>
            <person name="Nelson W."/>
            <person name="Farmer A.D."/>
            <person name="Gaur P.M."/>
            <person name="Soderlund C."/>
            <person name="Penmetsa R.V."/>
            <person name="Xu C."/>
            <person name="Bharti A.K."/>
            <person name="He W."/>
            <person name="Winter P."/>
            <person name="Zhao S."/>
            <person name="Hane J.K."/>
            <person name="Carrasquilla-Garcia N."/>
            <person name="Condie J.A."/>
            <person name="Upadhyaya H.D."/>
            <person name="Luo M.C."/>
            <person name="Thudi M."/>
            <person name="Gowda C.L."/>
            <person name="Singh N.P."/>
            <person name="Lichtenzveig J."/>
            <person name="Gali K.K."/>
            <person name="Rubio J."/>
            <person name="Nadarajan N."/>
            <person name="Dolezel J."/>
            <person name="Bansal K.C."/>
            <person name="Xu X."/>
            <person name="Edwards D."/>
            <person name="Zhang G."/>
            <person name="Kahl G."/>
            <person name="Gil J."/>
            <person name="Singh K.B."/>
            <person name="Datta S.K."/>
            <person name="Jackson S.A."/>
            <person name="Wang J."/>
            <person name="Cook D.R."/>
        </authorList>
    </citation>
    <scope>NUCLEOTIDE SEQUENCE [LARGE SCALE GENOMIC DNA]</scope>
    <source>
        <strain evidence="2">cv. CDC Frontier</strain>
    </source>
</reference>
<dbReference type="KEGG" id="cam:101506096"/>
<feature type="compositionally biased region" description="Basic residues" evidence="1">
    <location>
        <begin position="448"/>
        <end position="462"/>
    </location>
</feature>
<feature type="region of interest" description="Disordered" evidence="1">
    <location>
        <begin position="1"/>
        <end position="48"/>
    </location>
</feature>
<dbReference type="PaxDb" id="3827-XP_004500371.1"/>
<gene>
    <name evidence="3" type="primary">LOC101506096</name>
</gene>
<sequence>MLQWMGGSRRKVTASRKSTQKRQKQYFEQRKRQQQNVQMMGSDNPTESSGIGGEILKEHMSLDILNLLNLSKTAQECNSFCQKGKDDGDYFSGMPGSVSTNQPKISTKVETTVNACGFEEEKAGAPVCCQGQPSPKKVSLSAPDHQSTAFDGPSSHCKTATDQYSELSVIDFLFDDELNPTVEKSPTCEDHVSFSLEGLGKVGTKTPVHSPQQRARIPCRNSSLLKDGRKTKYRNLSHVLDDIELEVDTMMQDIGVSPISSSFPSNKLKHRSAVIEDHKSFYDNNDKNGSSISEEFFSKTENNEDTWNACSLFLDEKFDIGMGYDTSYKKAFQMDCTSPELLKRGANKMECYDFEDLLPVKWPSATVRKDINMGEPLASFSTDQLEDDFNFCGSGRTRLYGNFNAQNLIPEDVRDGSSLLSEESSSSTVVRGDFVVHSPSRLVTGENRRKHRNVFASPRHKYSNNEEKNRSRSNPSKQKPSYYSNSFLQEEMGAQNSRKFEERYASVDRSSVTTSFYQDLEANFSFFGGKNSAEDPFSVNTTPEYKTSPSFDGFKNAATLEDSPPCSFTSEKFSFDCLTAFPSFPSWPTGPCLSPDFQFKEGPQDCVGFHCETSSTDMSVQGSVNKEERQMKLQKDYFEQEGIFMGDNELSSEKKMAVDAPTSNNHEQESEGTEDTNPKTTECHETADSPVLVEEISSPLKIPDKHESQVDNRKSNSDAETETPLKCKIANKGRNRVNGKHKNDQIGLSGQVMYESYVFHMRVQKVLNGACTISRRNNAFLKPGCNRITHQI</sequence>
<feature type="region of interest" description="Disordered" evidence="1">
    <location>
        <begin position="441"/>
        <end position="482"/>
    </location>
</feature>
<organism evidence="2 3">
    <name type="scientific">Cicer arietinum</name>
    <name type="common">Chickpea</name>
    <name type="synonym">Garbanzo</name>
    <dbReference type="NCBI Taxonomy" id="3827"/>
    <lineage>
        <taxon>Eukaryota</taxon>
        <taxon>Viridiplantae</taxon>
        <taxon>Streptophyta</taxon>
        <taxon>Embryophyta</taxon>
        <taxon>Tracheophyta</taxon>
        <taxon>Spermatophyta</taxon>
        <taxon>Magnoliopsida</taxon>
        <taxon>eudicotyledons</taxon>
        <taxon>Gunneridae</taxon>
        <taxon>Pentapetalae</taxon>
        <taxon>rosids</taxon>
        <taxon>fabids</taxon>
        <taxon>Fabales</taxon>
        <taxon>Fabaceae</taxon>
        <taxon>Papilionoideae</taxon>
        <taxon>50 kb inversion clade</taxon>
        <taxon>NPAAA clade</taxon>
        <taxon>Hologalegina</taxon>
        <taxon>IRL clade</taxon>
        <taxon>Cicereae</taxon>
        <taxon>Cicer</taxon>
    </lineage>
</organism>
<evidence type="ECO:0000313" key="3">
    <source>
        <dbReference type="RefSeq" id="XP_004500371.1"/>
    </source>
</evidence>
<dbReference type="PANTHER" id="PTHR37722">
    <property type="entry name" value="OS01G0167700 PROTEIN"/>
    <property type="match status" value="1"/>
</dbReference>
<evidence type="ECO:0000256" key="1">
    <source>
        <dbReference type="SAM" id="MobiDB-lite"/>
    </source>
</evidence>
<dbReference type="AlphaFoldDB" id="A0A1S2Y6Y0"/>
<dbReference type="RefSeq" id="XP_004500371.1">
    <property type="nucleotide sequence ID" value="XM_004500314.3"/>
</dbReference>
<evidence type="ECO:0000313" key="2">
    <source>
        <dbReference type="Proteomes" id="UP000087171"/>
    </source>
</evidence>
<dbReference type="PANTHER" id="PTHR37722:SF2">
    <property type="entry name" value="OS01G0167700 PROTEIN"/>
    <property type="match status" value="1"/>
</dbReference>
<dbReference type="Proteomes" id="UP000087171">
    <property type="component" value="Chromosome Ca5"/>
</dbReference>
<dbReference type="eggNOG" id="ENOG502R9A3">
    <property type="taxonomic scope" value="Eukaryota"/>
</dbReference>
<accession>A0A1S2Y6Y0</accession>
<dbReference type="GeneID" id="101506096"/>
<reference evidence="3" key="2">
    <citation type="submission" date="2025-08" db="UniProtKB">
        <authorList>
            <consortium name="RefSeq"/>
        </authorList>
    </citation>
    <scope>IDENTIFICATION</scope>
    <source>
        <tissue evidence="3">Etiolated seedlings</tissue>
    </source>
</reference>
<dbReference type="OrthoDB" id="994901at2759"/>
<protein>
    <submittedName>
        <fullName evidence="3">Uncharacterized protein LOC101506096 isoform X1</fullName>
    </submittedName>
</protein>
<name>A0A1S2Y6Y0_CICAR</name>
<feature type="region of interest" description="Disordered" evidence="1">
    <location>
        <begin position="648"/>
        <end position="723"/>
    </location>
</feature>